<evidence type="ECO:0000313" key="2">
    <source>
        <dbReference type="EMBL" id="PKG27337.1"/>
    </source>
</evidence>
<sequence length="62" mass="7455">MKTFERILLKIIIIQFFFLLLSQVFFHHIGAFPELKQLTQYEGVTDQNFSEFLETFSSHKEK</sequence>
<keyword evidence="1" id="KW-0472">Membrane</keyword>
<evidence type="ECO:0008006" key="4">
    <source>
        <dbReference type="Google" id="ProtNLM"/>
    </source>
</evidence>
<comment type="caution">
    <text evidence="2">The sequence shown here is derived from an EMBL/GenBank/DDBJ whole genome shotgun (WGS) entry which is preliminary data.</text>
</comment>
<name>A0A2N0ZCU1_9BACI</name>
<evidence type="ECO:0000313" key="3">
    <source>
        <dbReference type="Proteomes" id="UP000233343"/>
    </source>
</evidence>
<dbReference type="EMBL" id="PISD01000046">
    <property type="protein sequence ID" value="PKG27337.1"/>
    <property type="molecule type" value="Genomic_DNA"/>
</dbReference>
<protein>
    <recommendedName>
        <fullName evidence="4">YpfB family protein</fullName>
    </recommendedName>
</protein>
<keyword evidence="1" id="KW-1133">Transmembrane helix</keyword>
<dbReference type="AlphaFoldDB" id="A0A2N0ZCU1"/>
<dbReference type="Proteomes" id="UP000233343">
    <property type="component" value="Unassembled WGS sequence"/>
</dbReference>
<feature type="transmembrane region" description="Helical" evidence="1">
    <location>
        <begin position="7"/>
        <end position="26"/>
    </location>
</feature>
<organism evidence="2 3">
    <name type="scientific">Cytobacillus horneckiae</name>
    <dbReference type="NCBI Taxonomy" id="549687"/>
    <lineage>
        <taxon>Bacteria</taxon>
        <taxon>Bacillati</taxon>
        <taxon>Bacillota</taxon>
        <taxon>Bacilli</taxon>
        <taxon>Bacillales</taxon>
        <taxon>Bacillaceae</taxon>
        <taxon>Cytobacillus</taxon>
    </lineage>
</organism>
<proteinExistence type="predicted"/>
<dbReference type="RefSeq" id="WP_066200646.1">
    <property type="nucleotide sequence ID" value="NZ_CP194732.1"/>
</dbReference>
<keyword evidence="3" id="KW-1185">Reference proteome</keyword>
<dbReference type="InterPro" id="IPR035281">
    <property type="entry name" value="DUF5359"/>
</dbReference>
<dbReference type="Pfam" id="PF17313">
    <property type="entry name" value="DUF5359"/>
    <property type="match status" value="1"/>
</dbReference>
<evidence type="ECO:0000256" key="1">
    <source>
        <dbReference type="SAM" id="Phobius"/>
    </source>
</evidence>
<accession>A0A2N0ZCU1</accession>
<reference evidence="2 3" key="1">
    <citation type="journal article" date="2010" name="Int. J. Syst. Evol. Microbiol.">
        <title>Bacillus horneckiae sp. nov., isolated from a spacecraft-assembly clean room.</title>
        <authorList>
            <person name="Vaishampayan P."/>
            <person name="Probst A."/>
            <person name="Krishnamurthi S."/>
            <person name="Ghosh S."/>
            <person name="Osman S."/>
            <person name="McDowall A."/>
            <person name="Ruckmani A."/>
            <person name="Mayilraj S."/>
            <person name="Venkateswaran K."/>
        </authorList>
    </citation>
    <scope>NUCLEOTIDE SEQUENCE [LARGE SCALE GENOMIC DNA]</scope>
    <source>
        <strain evidence="3">1PO1SC</strain>
    </source>
</reference>
<keyword evidence="1" id="KW-0812">Transmembrane</keyword>
<gene>
    <name evidence="2" type="ORF">CWS20_19455</name>
</gene>